<feature type="non-terminal residue" evidence="1">
    <location>
        <position position="34"/>
    </location>
</feature>
<comment type="caution">
    <text evidence="1">The sequence shown here is derived from an EMBL/GenBank/DDBJ whole genome shotgun (WGS) entry which is preliminary data.</text>
</comment>
<dbReference type="EMBL" id="BARV01038996">
    <property type="protein sequence ID" value="GAI53001.1"/>
    <property type="molecule type" value="Genomic_DNA"/>
</dbReference>
<dbReference type="AlphaFoldDB" id="X1QDX4"/>
<name>X1QDX4_9ZZZZ</name>
<accession>X1QDX4</accession>
<protein>
    <submittedName>
        <fullName evidence="1">Uncharacterized protein</fullName>
    </submittedName>
</protein>
<proteinExistence type="predicted"/>
<evidence type="ECO:0000313" key="1">
    <source>
        <dbReference type="EMBL" id="GAI53001.1"/>
    </source>
</evidence>
<gene>
    <name evidence="1" type="ORF">S06H3_59903</name>
</gene>
<sequence>MNPLIAILGSIAALVGVPTAIQVSHFMLTREYAL</sequence>
<organism evidence="1">
    <name type="scientific">marine sediment metagenome</name>
    <dbReference type="NCBI Taxonomy" id="412755"/>
    <lineage>
        <taxon>unclassified sequences</taxon>
        <taxon>metagenomes</taxon>
        <taxon>ecological metagenomes</taxon>
    </lineage>
</organism>
<reference evidence="1" key="1">
    <citation type="journal article" date="2014" name="Front. Microbiol.">
        <title>High frequency of phylogenetically diverse reductive dehalogenase-homologous genes in deep subseafloor sedimentary metagenomes.</title>
        <authorList>
            <person name="Kawai M."/>
            <person name="Futagami T."/>
            <person name="Toyoda A."/>
            <person name="Takaki Y."/>
            <person name="Nishi S."/>
            <person name="Hori S."/>
            <person name="Arai W."/>
            <person name="Tsubouchi T."/>
            <person name="Morono Y."/>
            <person name="Uchiyama I."/>
            <person name="Ito T."/>
            <person name="Fujiyama A."/>
            <person name="Inagaki F."/>
            <person name="Takami H."/>
        </authorList>
    </citation>
    <scope>NUCLEOTIDE SEQUENCE</scope>
    <source>
        <strain evidence="1">Expedition CK06-06</strain>
    </source>
</reference>